<evidence type="ECO:0000256" key="1">
    <source>
        <dbReference type="ARBA" id="ARBA00001946"/>
    </source>
</evidence>
<dbReference type="SUPFAM" id="SSF56784">
    <property type="entry name" value="HAD-like"/>
    <property type="match status" value="1"/>
</dbReference>
<evidence type="ECO:0000313" key="9">
    <source>
        <dbReference type="Proteomes" id="UP000603453"/>
    </source>
</evidence>
<dbReference type="EMBL" id="JAEPRD010000079">
    <property type="protein sequence ID" value="KAG2200735.1"/>
    <property type="molecule type" value="Genomic_DNA"/>
</dbReference>
<dbReference type="InterPro" id="IPR036412">
    <property type="entry name" value="HAD-like_sf"/>
</dbReference>
<feature type="region of interest" description="Disordered" evidence="6">
    <location>
        <begin position="755"/>
        <end position="821"/>
    </location>
</feature>
<evidence type="ECO:0000256" key="3">
    <source>
        <dbReference type="ARBA" id="ARBA00012638"/>
    </source>
</evidence>
<dbReference type="AlphaFoldDB" id="A0A8H7UYR4"/>
<dbReference type="InterPro" id="IPR031703">
    <property type="entry name" value="Lipin_mid"/>
</dbReference>
<organism evidence="8 9">
    <name type="scientific">Mucor saturninus</name>
    <dbReference type="NCBI Taxonomy" id="64648"/>
    <lineage>
        <taxon>Eukaryota</taxon>
        <taxon>Fungi</taxon>
        <taxon>Fungi incertae sedis</taxon>
        <taxon>Mucoromycota</taxon>
        <taxon>Mucoromycotina</taxon>
        <taxon>Mucoromycetes</taxon>
        <taxon>Mucorales</taxon>
        <taxon>Mucorineae</taxon>
        <taxon>Mucoraceae</taxon>
        <taxon>Mucor</taxon>
    </lineage>
</organism>
<comment type="cofactor">
    <cofactor evidence="1">
        <name>Mg(2+)</name>
        <dbReference type="ChEBI" id="CHEBI:18420"/>
    </cofactor>
</comment>
<dbReference type="Pfam" id="PF16876">
    <property type="entry name" value="Lipin_mid"/>
    <property type="match status" value="1"/>
</dbReference>
<dbReference type="Pfam" id="PF08235">
    <property type="entry name" value="LNS2"/>
    <property type="match status" value="1"/>
</dbReference>
<dbReference type="Proteomes" id="UP000603453">
    <property type="component" value="Unassembled WGS sequence"/>
</dbReference>
<feature type="compositionally biased region" description="Low complexity" evidence="6">
    <location>
        <begin position="788"/>
        <end position="821"/>
    </location>
</feature>
<keyword evidence="4" id="KW-0597">Phosphoprotein</keyword>
<feature type="compositionally biased region" description="Acidic residues" evidence="6">
    <location>
        <begin position="919"/>
        <end position="936"/>
    </location>
</feature>
<gene>
    <name evidence="8" type="ORF">INT47_002779</name>
</gene>
<dbReference type="PANTHER" id="PTHR12181">
    <property type="entry name" value="LIPIN"/>
    <property type="match status" value="1"/>
</dbReference>
<name>A0A8H7UYR4_9FUNG</name>
<feature type="region of interest" description="Disordered" evidence="6">
    <location>
        <begin position="445"/>
        <end position="483"/>
    </location>
</feature>
<evidence type="ECO:0000313" key="8">
    <source>
        <dbReference type="EMBL" id="KAG2200735.1"/>
    </source>
</evidence>
<feature type="domain" description="LNS2/PITP" evidence="7">
    <location>
        <begin position="550"/>
        <end position="705"/>
    </location>
</feature>
<dbReference type="InterPro" id="IPR023214">
    <property type="entry name" value="HAD_sf"/>
</dbReference>
<dbReference type="InterPro" id="IPR007651">
    <property type="entry name" value="Lipin_N"/>
</dbReference>
<feature type="compositionally biased region" description="Polar residues" evidence="6">
    <location>
        <begin position="101"/>
        <end position="110"/>
    </location>
</feature>
<feature type="compositionally biased region" description="Low complexity" evidence="6">
    <location>
        <begin position="471"/>
        <end position="480"/>
    </location>
</feature>
<dbReference type="GO" id="GO:0009062">
    <property type="term" value="P:fatty acid catabolic process"/>
    <property type="evidence" value="ECO:0007669"/>
    <property type="project" value="TreeGrafter"/>
</dbReference>
<dbReference type="PANTHER" id="PTHR12181:SF12">
    <property type="entry name" value="PHOSPHATIDATE PHOSPHATASE"/>
    <property type="match status" value="1"/>
</dbReference>
<reference evidence="8" key="1">
    <citation type="submission" date="2020-12" db="EMBL/GenBank/DDBJ databases">
        <title>Metabolic potential, ecology and presence of endohyphal bacteria is reflected in genomic diversity of Mucoromycotina.</title>
        <authorList>
            <person name="Muszewska A."/>
            <person name="Okrasinska A."/>
            <person name="Steczkiewicz K."/>
            <person name="Drgas O."/>
            <person name="Orlowska M."/>
            <person name="Perlinska-Lenart U."/>
            <person name="Aleksandrzak-Piekarczyk T."/>
            <person name="Szatraj K."/>
            <person name="Zielenkiewicz U."/>
            <person name="Pilsyk S."/>
            <person name="Malc E."/>
            <person name="Mieczkowski P."/>
            <person name="Kruszewska J.S."/>
            <person name="Biernat P."/>
            <person name="Pawlowska J."/>
        </authorList>
    </citation>
    <scope>NUCLEOTIDE SEQUENCE</scope>
    <source>
        <strain evidence="8">WA0000017839</strain>
    </source>
</reference>
<proteinExistence type="inferred from homology"/>
<evidence type="ECO:0000259" key="7">
    <source>
        <dbReference type="SMART" id="SM00775"/>
    </source>
</evidence>
<dbReference type="Gene3D" id="3.40.50.1000">
    <property type="entry name" value="HAD superfamily/HAD-like"/>
    <property type="match status" value="1"/>
</dbReference>
<evidence type="ECO:0000256" key="5">
    <source>
        <dbReference type="ARBA" id="ARBA00022801"/>
    </source>
</evidence>
<dbReference type="GO" id="GO:0019432">
    <property type="term" value="P:triglyceride biosynthetic process"/>
    <property type="evidence" value="ECO:0007669"/>
    <property type="project" value="TreeGrafter"/>
</dbReference>
<feature type="compositionally biased region" description="Basic and acidic residues" evidence="6">
    <location>
        <begin position="460"/>
        <end position="470"/>
    </location>
</feature>
<accession>A0A8H7UYR4</accession>
<dbReference type="InterPro" id="IPR026058">
    <property type="entry name" value="LIPIN"/>
</dbReference>
<dbReference type="Pfam" id="PF04571">
    <property type="entry name" value="Lipin_N"/>
    <property type="match status" value="1"/>
</dbReference>
<dbReference type="FunFam" id="3.40.50.1000:FF:000063">
    <property type="entry name" value="Nuclear elongation and deformation protein"/>
    <property type="match status" value="1"/>
</dbReference>
<dbReference type="InterPro" id="IPR031315">
    <property type="entry name" value="LNS2/PITP"/>
</dbReference>
<dbReference type="SMART" id="SM00775">
    <property type="entry name" value="LNS2"/>
    <property type="match status" value="1"/>
</dbReference>
<dbReference type="GO" id="GO:0008195">
    <property type="term" value="F:phosphatidate phosphatase activity"/>
    <property type="evidence" value="ECO:0007669"/>
    <property type="project" value="UniProtKB-EC"/>
</dbReference>
<protein>
    <recommendedName>
        <fullName evidence="3">phosphatidate phosphatase</fullName>
        <ecNumber evidence="3">3.1.3.4</ecNumber>
    </recommendedName>
</protein>
<comment type="caution">
    <text evidence="8">The sequence shown here is derived from an EMBL/GenBank/DDBJ whole genome shotgun (WGS) entry which is preliminary data.</text>
</comment>
<keyword evidence="5" id="KW-0378">Hydrolase</keyword>
<comment type="similarity">
    <text evidence="2">Belongs to the lipin family.</text>
</comment>
<evidence type="ECO:0000256" key="4">
    <source>
        <dbReference type="ARBA" id="ARBA00022553"/>
    </source>
</evidence>
<dbReference type="OrthoDB" id="4567at2759"/>
<feature type="region of interest" description="Disordered" evidence="6">
    <location>
        <begin position="869"/>
        <end position="943"/>
    </location>
</feature>
<evidence type="ECO:0000256" key="2">
    <source>
        <dbReference type="ARBA" id="ARBA00005476"/>
    </source>
</evidence>
<dbReference type="InterPro" id="IPR013209">
    <property type="entry name" value="LNS2"/>
</dbReference>
<sequence>MDYVGRIGNLISSLNSFYNDINPATLSGAIDIIVVEQKDGDLASSPFHVRFGKLSVLLPQEKKVEIHVNDEKVPYLMKVGEAGEAFFVFETDHQVPEEFQTSPLLQASPDNRSDTEEPPFLDISEKKDSKDVIPPNDNFEDDEEEDDKVKDHTPPELQSPKMIIDEHMDKVVTKVYKEQETKDTKNTIYTMDDGSTMLEREVPEPITTTTIAKERFIVRPLNGDIASQWMDVTHTFAQDPNFDLSAQESSPTVTSATTINKPTEAIHGETESIVLDMSGYKTGKKEREALEEEKVHVDTENLPEDIQKKSTWGWGKTHADEQVVPTTHDDKTVQLISGQSYRIEMSLCGFTAFGYDEDENNLLFKDKQLSYQDFVYNPSILNDPRLVFRYDNHYFAAVHTNSLFTSLLVFKQPLEDDKTISNKVSDNRETYSYGRGWRQWLSRSSSADPIPSVEDSSEPTLHEKDSEGERTTFTTTTKATSVGWSPDGPENDIFVKRKMYAKTLRLTSDQLKNLNLKKGVNTISFSVNSAYQGTATCVAKVFFWDYDIQVVISDIDGTITKSDAMGHLMTMIGKDWTHAGVAQLYTDIANNGYQFLYLTSRAIGQADYTRDYLKKILQGHYQLPDGPVIMSPDRLFTSLHREVIIRKPEMFKMACLKDIQRLFGGRDPFYAGFGNRITDAISYRSVNVPSSRIFTIDPQGNVKLELVTGFRSSYVYLNDLVDQIFPPINKTINEEFNDYNYWKAPIANIEIPELEDESSIPTSPKPKPIKPDPSSLPRESVVGYTPPRRGLLSSFTSRRSSNASYARPSRSSSVSSITSASSTKKPTAVILPLKKVLSSTSLNSPILDSTAEEDETNSDVASVRSLPASLPTHHSTEEALKLPPPSTQKRSSPSIMRKVIGGVFSRRSQAKRDEKSSLEQEEEEDDLFNPDIDDLDLDKIPFI</sequence>
<dbReference type="EC" id="3.1.3.4" evidence="3"/>
<dbReference type="GO" id="GO:0005634">
    <property type="term" value="C:nucleus"/>
    <property type="evidence" value="ECO:0007669"/>
    <property type="project" value="UniProtKB-ARBA"/>
</dbReference>
<feature type="region of interest" description="Disordered" evidence="6">
    <location>
        <begin position="101"/>
        <end position="157"/>
    </location>
</feature>
<evidence type="ECO:0000256" key="6">
    <source>
        <dbReference type="SAM" id="MobiDB-lite"/>
    </source>
</evidence>
<keyword evidence="9" id="KW-1185">Reference proteome</keyword>